<dbReference type="AlphaFoldDB" id="A0AAV5REP9"/>
<keyword evidence="2" id="KW-0694">RNA-binding</keyword>
<proteinExistence type="predicted"/>
<dbReference type="EMBL" id="BTGC01000003">
    <property type="protein sequence ID" value="GMM49697.1"/>
    <property type="molecule type" value="Genomic_DNA"/>
</dbReference>
<evidence type="ECO:0000259" key="4">
    <source>
        <dbReference type="Pfam" id="PF21369"/>
    </source>
</evidence>
<evidence type="ECO:0000256" key="1">
    <source>
        <dbReference type="ARBA" id="ARBA00019060"/>
    </source>
</evidence>
<evidence type="ECO:0000256" key="2">
    <source>
        <dbReference type="ARBA" id="ARBA00022884"/>
    </source>
</evidence>
<sequence>MSLPYICKRCLDTNSQKSFSELPGGHQCSKCIDQYTAFKWKTLSGEIMKTHLCFNCAQKSSACQVCGLDVVYFIPVELRDRTLKIITLEGGDINDNGLVRKIMDLVREEVKS</sequence>
<dbReference type="GO" id="GO:0003723">
    <property type="term" value="F:RNA binding"/>
    <property type="evidence" value="ECO:0007669"/>
    <property type="project" value="UniProtKB-KW"/>
</dbReference>
<dbReference type="Proteomes" id="UP001362899">
    <property type="component" value="Unassembled WGS sequence"/>
</dbReference>
<protein>
    <recommendedName>
        <fullName evidence="1">Pre-mRNA-splicing factor SLT11</fullName>
    </recommendedName>
</protein>
<evidence type="ECO:0000256" key="3">
    <source>
        <dbReference type="ARBA" id="ARBA00025609"/>
    </source>
</evidence>
<evidence type="ECO:0000313" key="5">
    <source>
        <dbReference type="EMBL" id="GMM49697.1"/>
    </source>
</evidence>
<name>A0AAV5REP9_STABA</name>
<dbReference type="InterPro" id="IPR048995">
    <property type="entry name" value="STL11/RBM22-like_N"/>
</dbReference>
<feature type="domain" description="STL11/RBM22-like N-terminal" evidence="4">
    <location>
        <begin position="4"/>
        <end position="90"/>
    </location>
</feature>
<accession>A0AAV5REP9</accession>
<organism evidence="5 6">
    <name type="scientific">Starmerella bacillaris</name>
    <name type="common">Yeast</name>
    <name type="synonym">Candida zemplinina</name>
    <dbReference type="NCBI Taxonomy" id="1247836"/>
    <lineage>
        <taxon>Eukaryota</taxon>
        <taxon>Fungi</taxon>
        <taxon>Dikarya</taxon>
        <taxon>Ascomycota</taxon>
        <taxon>Saccharomycotina</taxon>
        <taxon>Dipodascomycetes</taxon>
        <taxon>Dipodascales</taxon>
        <taxon>Trichomonascaceae</taxon>
        <taxon>Starmerella</taxon>
    </lineage>
</organism>
<gene>
    <name evidence="5" type="ORF">DASB73_006550</name>
</gene>
<dbReference type="Pfam" id="PF21369">
    <property type="entry name" value="STL11_N"/>
    <property type="match status" value="1"/>
</dbReference>
<comment type="caution">
    <text evidence="5">The sequence shown here is derived from an EMBL/GenBank/DDBJ whole genome shotgun (WGS) entry which is preliminary data.</text>
</comment>
<evidence type="ECO:0000313" key="6">
    <source>
        <dbReference type="Proteomes" id="UP001362899"/>
    </source>
</evidence>
<comment type="function">
    <text evidence="3">Involved in pre-mRNA splicing. Facilitates the cooperative formation of U2/U6 helix II in association with stem II in the spliceosome. Binds to RNA.</text>
</comment>
<keyword evidence="6" id="KW-1185">Reference proteome</keyword>
<reference evidence="5 6" key="1">
    <citation type="journal article" date="2023" name="Elife">
        <title>Identification of key yeast species and microbe-microbe interactions impacting larval growth of Drosophila in the wild.</title>
        <authorList>
            <person name="Mure A."/>
            <person name="Sugiura Y."/>
            <person name="Maeda R."/>
            <person name="Honda K."/>
            <person name="Sakurai N."/>
            <person name="Takahashi Y."/>
            <person name="Watada M."/>
            <person name="Katoh T."/>
            <person name="Gotoh A."/>
            <person name="Gotoh Y."/>
            <person name="Taniguchi I."/>
            <person name="Nakamura K."/>
            <person name="Hayashi T."/>
            <person name="Katayama T."/>
            <person name="Uemura T."/>
            <person name="Hattori Y."/>
        </authorList>
    </citation>
    <scope>NUCLEOTIDE SEQUENCE [LARGE SCALE GENOMIC DNA]</scope>
    <source>
        <strain evidence="5 6">SB-73</strain>
    </source>
</reference>